<protein>
    <submittedName>
        <fullName evidence="1">Uncharacterized protein</fullName>
    </submittedName>
</protein>
<dbReference type="EMBL" id="JACCFS010000001">
    <property type="protein sequence ID" value="NYJ36654.1"/>
    <property type="molecule type" value="Genomic_DNA"/>
</dbReference>
<accession>A0A7Z0ER75</accession>
<dbReference type="AlphaFoldDB" id="A0A7Z0ER75"/>
<sequence>MPPFTRQAPRTSLRGRHSEHARLLRCVQGIQERSARAVPWEPDTVGLPEPTSDSALARINDVAFYANAREEVSTLAGVCADLLRLHSPDTEEGGAEQVCHGCRQPWPCPTFDELARLLR</sequence>
<dbReference type="RefSeq" id="WP_179826703.1">
    <property type="nucleotide sequence ID" value="NZ_JACCFS010000001.1"/>
</dbReference>
<name>A0A7Z0ER75_9ACTN</name>
<organism evidence="1 2">
    <name type="scientific">Nocardiopsis aegyptia</name>
    <dbReference type="NCBI Taxonomy" id="220378"/>
    <lineage>
        <taxon>Bacteria</taxon>
        <taxon>Bacillati</taxon>
        <taxon>Actinomycetota</taxon>
        <taxon>Actinomycetes</taxon>
        <taxon>Streptosporangiales</taxon>
        <taxon>Nocardiopsidaceae</taxon>
        <taxon>Nocardiopsis</taxon>
    </lineage>
</organism>
<evidence type="ECO:0000313" key="1">
    <source>
        <dbReference type="EMBL" id="NYJ36654.1"/>
    </source>
</evidence>
<evidence type="ECO:0000313" key="2">
    <source>
        <dbReference type="Proteomes" id="UP000572051"/>
    </source>
</evidence>
<reference evidence="1 2" key="1">
    <citation type="submission" date="2020-07" db="EMBL/GenBank/DDBJ databases">
        <title>Sequencing the genomes of 1000 actinobacteria strains.</title>
        <authorList>
            <person name="Klenk H.-P."/>
        </authorList>
    </citation>
    <scope>NUCLEOTIDE SEQUENCE [LARGE SCALE GENOMIC DNA]</scope>
    <source>
        <strain evidence="1 2">DSM 44442</strain>
    </source>
</reference>
<proteinExistence type="predicted"/>
<gene>
    <name evidence="1" type="ORF">HNR10_004535</name>
</gene>
<dbReference type="Proteomes" id="UP000572051">
    <property type="component" value="Unassembled WGS sequence"/>
</dbReference>
<keyword evidence="2" id="KW-1185">Reference proteome</keyword>
<comment type="caution">
    <text evidence="1">The sequence shown here is derived from an EMBL/GenBank/DDBJ whole genome shotgun (WGS) entry which is preliminary data.</text>
</comment>